<sequence length="434" mass="48662">MADRVCSDVRYQFYSRTGILSKYRYDTYLFSSKFLEYGSSLAYPARLSSNNTSVTRTSSCNPTVSRACGPLEWRLHFFKPLRASRVERLQASFGFRRLEDVDIHGIRRGRNYLSGVYTVAGIFYVIRGRVVQARRGNADNSLLFRKPRSTEFGPPSPSVGTVEDTLDVGRGGFSSLKTALTFGSARHSANECRYPSPNNHPDLCIVWPEVLRVEWRDPSIEHPTGCGFRRSAESLMSTNTLRSTKILSLPGRTVVGTVYVETRSSRKARECVLCTLNDGMINGRWAALCTHRLQLHLYRPAPYPYDTSSTLPYILLELSRSGTAIRAACFPLSQPGQPTAVSTCRKYSYNGSLHKLGTPFLPSTLIFSFYTLCRLRLKSILMGLSPWYLRKQPSLLASLEVYYLHNKTTYTPPSTVAVVSTAYSTGTFSTGEKV</sequence>
<accession>F4WF85</accession>
<dbReference type="AlphaFoldDB" id="F4WF85"/>
<reference evidence="1" key="1">
    <citation type="submission" date="2011-02" db="EMBL/GenBank/DDBJ databases">
        <title>The genome of the leaf-cutting ant Acromyrmex echinatior suggests key adaptations to social evolution and fungus farming.</title>
        <authorList>
            <person name="Nygaard S."/>
            <person name="Zhang G."/>
        </authorList>
    </citation>
    <scope>NUCLEOTIDE SEQUENCE</scope>
</reference>
<gene>
    <name evidence="1" type="ORF">G5I_04292</name>
</gene>
<dbReference type="Proteomes" id="UP000007755">
    <property type="component" value="Unassembled WGS sequence"/>
</dbReference>
<dbReference type="EMBL" id="GL888115">
    <property type="protein sequence ID" value="EGI67136.1"/>
    <property type="molecule type" value="Genomic_DNA"/>
</dbReference>
<name>F4WF85_ACREC</name>
<keyword evidence="2" id="KW-1185">Reference proteome</keyword>
<proteinExistence type="predicted"/>
<evidence type="ECO:0000313" key="2">
    <source>
        <dbReference type="Proteomes" id="UP000007755"/>
    </source>
</evidence>
<protein>
    <submittedName>
        <fullName evidence="1">Uncharacterized protein</fullName>
    </submittedName>
</protein>
<dbReference type="InParanoid" id="F4WF85"/>
<organism evidence="2">
    <name type="scientific">Acromyrmex echinatior</name>
    <name type="common">Panamanian leafcutter ant</name>
    <name type="synonym">Acromyrmex octospinosus echinatior</name>
    <dbReference type="NCBI Taxonomy" id="103372"/>
    <lineage>
        <taxon>Eukaryota</taxon>
        <taxon>Metazoa</taxon>
        <taxon>Ecdysozoa</taxon>
        <taxon>Arthropoda</taxon>
        <taxon>Hexapoda</taxon>
        <taxon>Insecta</taxon>
        <taxon>Pterygota</taxon>
        <taxon>Neoptera</taxon>
        <taxon>Endopterygota</taxon>
        <taxon>Hymenoptera</taxon>
        <taxon>Apocrita</taxon>
        <taxon>Aculeata</taxon>
        <taxon>Formicoidea</taxon>
        <taxon>Formicidae</taxon>
        <taxon>Myrmicinae</taxon>
        <taxon>Acromyrmex</taxon>
    </lineage>
</organism>
<evidence type="ECO:0000313" key="1">
    <source>
        <dbReference type="EMBL" id="EGI67136.1"/>
    </source>
</evidence>